<accession>A0A941JPS2</accession>
<reference evidence="1" key="1">
    <citation type="submission" date="2021-02" db="EMBL/GenBank/DDBJ databases">
        <title>Metagenome analyses of Stigonema ocellatum DSM 106950, Chlorogloea purpurea SAG 13.99 and Gomphosphaeria aponina DSM 107014.</title>
        <authorList>
            <person name="Marter P."/>
            <person name="Huang S."/>
        </authorList>
    </citation>
    <scope>NUCLEOTIDE SEQUENCE</scope>
    <source>
        <strain evidence="1">JP213</strain>
    </source>
</reference>
<proteinExistence type="predicted"/>
<dbReference type="EMBL" id="JADQBC010000050">
    <property type="protein sequence ID" value="MBR8827983.1"/>
    <property type="molecule type" value="Genomic_DNA"/>
</dbReference>
<dbReference type="Proteomes" id="UP000767446">
    <property type="component" value="Unassembled WGS sequence"/>
</dbReference>
<comment type="caution">
    <text evidence="1">The sequence shown here is derived from an EMBL/GenBank/DDBJ whole genome shotgun (WGS) entry which is preliminary data.</text>
</comment>
<sequence>MLKLIAILSEKDYYLWVKNNTKLIQWNYLVSELGDLGKSAQFDAPESRKISWYNSGGEQRRRVILALEKLSNPI</sequence>
<evidence type="ECO:0000313" key="2">
    <source>
        <dbReference type="Proteomes" id="UP000767446"/>
    </source>
</evidence>
<dbReference type="AlphaFoldDB" id="A0A941JPS2"/>
<organism evidence="1 2">
    <name type="scientific">Gomphosphaeria aponina SAG 52.96 = DSM 107014</name>
    <dbReference type="NCBI Taxonomy" id="1521640"/>
    <lineage>
        <taxon>Bacteria</taxon>
        <taxon>Bacillati</taxon>
        <taxon>Cyanobacteriota</taxon>
        <taxon>Cyanophyceae</taxon>
        <taxon>Oscillatoriophycideae</taxon>
        <taxon>Chroococcales</taxon>
        <taxon>Gomphosphaeriaceae</taxon>
        <taxon>Gomphosphaeria</taxon>
    </lineage>
</organism>
<evidence type="ECO:0000313" key="1">
    <source>
        <dbReference type="EMBL" id="MBR8827983.1"/>
    </source>
</evidence>
<gene>
    <name evidence="1" type="ORF">DSM107014_08800</name>
</gene>
<protein>
    <submittedName>
        <fullName evidence="1">Uncharacterized protein</fullName>
    </submittedName>
</protein>
<name>A0A941JPS2_9CHRO</name>